<gene>
    <name evidence="5" type="ORF">B0T17DRAFT_509967</name>
</gene>
<dbReference type="InterPro" id="IPR056124">
    <property type="entry name" value="DUF7707"/>
</dbReference>
<keyword evidence="2" id="KW-0472">Membrane</keyword>
<dbReference type="PANTHER" id="PTHR38118">
    <property type="entry name" value="ANCHORED CELL WALL PROTEIN 11-RELATED"/>
    <property type="match status" value="1"/>
</dbReference>
<proteinExistence type="predicted"/>
<organism evidence="5 6">
    <name type="scientific">Bombardia bombarda</name>
    <dbReference type="NCBI Taxonomy" id="252184"/>
    <lineage>
        <taxon>Eukaryota</taxon>
        <taxon>Fungi</taxon>
        <taxon>Dikarya</taxon>
        <taxon>Ascomycota</taxon>
        <taxon>Pezizomycotina</taxon>
        <taxon>Sordariomycetes</taxon>
        <taxon>Sordariomycetidae</taxon>
        <taxon>Sordariales</taxon>
        <taxon>Lasiosphaeriaceae</taxon>
        <taxon>Bombardia</taxon>
    </lineage>
</organism>
<name>A0AA40BYD5_9PEZI</name>
<dbReference type="Proteomes" id="UP001174934">
    <property type="component" value="Unassembled WGS sequence"/>
</dbReference>
<evidence type="ECO:0000259" key="4">
    <source>
        <dbReference type="Pfam" id="PF24808"/>
    </source>
</evidence>
<evidence type="ECO:0000256" key="1">
    <source>
        <dbReference type="SAM" id="MobiDB-lite"/>
    </source>
</evidence>
<dbReference type="PANTHER" id="PTHR38118:SF2">
    <property type="entry name" value="CDP-ALCOHOL PHOSPHATIDYLTRANSFERASE PROTEIN"/>
    <property type="match status" value="1"/>
</dbReference>
<feature type="chain" id="PRO_5041296636" description="DUF7707 domain-containing protein" evidence="3">
    <location>
        <begin position="20"/>
        <end position="209"/>
    </location>
</feature>
<feature type="compositionally biased region" description="Low complexity" evidence="1">
    <location>
        <begin position="130"/>
        <end position="148"/>
    </location>
</feature>
<sequence>MVLFRTAVLALTSAIVVSADYYVVPSTVPLATRMSWCNDERSTCPLICQQFEPHTTLDNSCDAETLTYGCLCGNNQQPNVSEYSLTLPYHVCQEWGNQCVTNCGPYDNTCSSNCRQQHPCGAQRPTRANTTTSTTMTSTSSTAASTTSNQVFNGLGGGSSSGSSSGSQTTDDASSSSTTNSGAMALEMGSAYGLAVVLASMFAGFAMML</sequence>
<evidence type="ECO:0000313" key="5">
    <source>
        <dbReference type="EMBL" id="KAK0618426.1"/>
    </source>
</evidence>
<protein>
    <recommendedName>
        <fullName evidence="4">DUF7707 domain-containing protein</fullName>
    </recommendedName>
</protein>
<evidence type="ECO:0000313" key="6">
    <source>
        <dbReference type="Proteomes" id="UP001174934"/>
    </source>
</evidence>
<feature type="signal peptide" evidence="3">
    <location>
        <begin position="1"/>
        <end position="19"/>
    </location>
</feature>
<dbReference type="EMBL" id="JAULSR010000005">
    <property type="protein sequence ID" value="KAK0618426.1"/>
    <property type="molecule type" value="Genomic_DNA"/>
</dbReference>
<dbReference type="Pfam" id="PF24808">
    <property type="entry name" value="DUF7707"/>
    <property type="match status" value="1"/>
</dbReference>
<keyword evidence="2" id="KW-1133">Transmembrane helix</keyword>
<comment type="caution">
    <text evidence="5">The sequence shown here is derived from an EMBL/GenBank/DDBJ whole genome shotgun (WGS) entry which is preliminary data.</text>
</comment>
<feature type="domain" description="DUF7707" evidence="4">
    <location>
        <begin position="23"/>
        <end position="125"/>
    </location>
</feature>
<dbReference type="AlphaFoldDB" id="A0AA40BYD5"/>
<keyword evidence="2" id="KW-0812">Transmembrane</keyword>
<accession>A0AA40BYD5</accession>
<feature type="compositionally biased region" description="Low complexity" evidence="1">
    <location>
        <begin position="161"/>
        <end position="180"/>
    </location>
</feature>
<evidence type="ECO:0000256" key="2">
    <source>
        <dbReference type="SAM" id="Phobius"/>
    </source>
</evidence>
<keyword evidence="3" id="KW-0732">Signal</keyword>
<feature type="region of interest" description="Disordered" evidence="1">
    <location>
        <begin position="118"/>
        <end position="180"/>
    </location>
</feature>
<evidence type="ECO:0000256" key="3">
    <source>
        <dbReference type="SAM" id="SignalP"/>
    </source>
</evidence>
<keyword evidence="6" id="KW-1185">Reference proteome</keyword>
<reference evidence="5" key="1">
    <citation type="submission" date="2023-06" db="EMBL/GenBank/DDBJ databases">
        <title>Genome-scale phylogeny and comparative genomics of the fungal order Sordariales.</title>
        <authorList>
            <consortium name="Lawrence Berkeley National Laboratory"/>
            <person name="Hensen N."/>
            <person name="Bonometti L."/>
            <person name="Westerberg I."/>
            <person name="Brannstrom I.O."/>
            <person name="Guillou S."/>
            <person name="Cros-Aarteil S."/>
            <person name="Calhoun S."/>
            <person name="Haridas S."/>
            <person name="Kuo A."/>
            <person name="Mondo S."/>
            <person name="Pangilinan J."/>
            <person name="Riley R."/>
            <person name="LaButti K."/>
            <person name="Andreopoulos B."/>
            <person name="Lipzen A."/>
            <person name="Chen C."/>
            <person name="Yanf M."/>
            <person name="Daum C."/>
            <person name="Ng V."/>
            <person name="Clum A."/>
            <person name="Steindorff A."/>
            <person name="Ohm R."/>
            <person name="Martin F."/>
            <person name="Silar P."/>
            <person name="Natvig D."/>
            <person name="Lalanne C."/>
            <person name="Gautier V."/>
            <person name="Ament-velasquez S.L."/>
            <person name="Kruys A."/>
            <person name="Hutchinson M.I."/>
            <person name="Powell A.J."/>
            <person name="Barry K."/>
            <person name="Miller A.N."/>
            <person name="Grigoriev I.V."/>
            <person name="Debuchy R."/>
            <person name="Gladieux P."/>
            <person name="Thoren M.H."/>
            <person name="Johannesson H."/>
        </authorList>
    </citation>
    <scope>NUCLEOTIDE SEQUENCE</scope>
    <source>
        <strain evidence="5">SMH3391-2</strain>
    </source>
</reference>
<feature type="transmembrane region" description="Helical" evidence="2">
    <location>
        <begin position="189"/>
        <end position="208"/>
    </location>
</feature>